<dbReference type="Pfam" id="PF10646">
    <property type="entry name" value="Germane"/>
    <property type="match status" value="1"/>
</dbReference>
<keyword evidence="1" id="KW-1133">Transmembrane helix</keyword>
<dbReference type="SMART" id="SM00909">
    <property type="entry name" value="Germane"/>
    <property type="match status" value="1"/>
</dbReference>
<keyword evidence="1" id="KW-0472">Membrane</keyword>
<organism evidence="3 4">
    <name type="scientific">Candidatus Wolfebacteria bacterium GW2011_GWC1_43_10</name>
    <dbReference type="NCBI Taxonomy" id="1619011"/>
    <lineage>
        <taxon>Bacteria</taxon>
        <taxon>Candidatus Wolfeibacteriota</taxon>
    </lineage>
</organism>
<comment type="caution">
    <text evidence="3">The sequence shown here is derived from an EMBL/GenBank/DDBJ whole genome shotgun (WGS) entry which is preliminary data.</text>
</comment>
<dbReference type="InterPro" id="IPR018911">
    <property type="entry name" value="Gmad2_Ig-like_dom"/>
</dbReference>
<evidence type="ECO:0000313" key="4">
    <source>
        <dbReference type="Proteomes" id="UP000034810"/>
    </source>
</evidence>
<evidence type="ECO:0000313" key="3">
    <source>
        <dbReference type="EMBL" id="KKS82732.1"/>
    </source>
</evidence>
<protein>
    <recommendedName>
        <fullName evidence="2">GerMN domain-containing protein</fullName>
    </recommendedName>
</protein>
<reference evidence="3 4" key="1">
    <citation type="journal article" date="2015" name="Nature">
        <title>rRNA introns, odd ribosomes, and small enigmatic genomes across a large radiation of phyla.</title>
        <authorList>
            <person name="Brown C.T."/>
            <person name="Hug L.A."/>
            <person name="Thomas B.C."/>
            <person name="Sharon I."/>
            <person name="Castelle C.J."/>
            <person name="Singh A."/>
            <person name="Wilkins M.J."/>
            <person name="Williams K.H."/>
            <person name="Banfield J.F."/>
        </authorList>
    </citation>
    <scope>NUCLEOTIDE SEQUENCE [LARGE SCALE GENOMIC DNA]</scope>
</reference>
<gene>
    <name evidence="3" type="ORF">UV58_C0006G0031</name>
</gene>
<dbReference type="EMBL" id="LCFA01000006">
    <property type="protein sequence ID" value="KKS82732.1"/>
    <property type="molecule type" value="Genomic_DNA"/>
</dbReference>
<sequence length="282" mass="31171">MQKKHLLILLGTLIVLVFFVFIYYDFTLQNFVEQNLGGQADNQIPPTEPNIVVFSPVPNEEVSGTISLSGKARVFESQLNARLIINNQKILEENITANAPDMGLFGDFSKEITIPQSANQDNLAAALEVFDYSAKDGSEIDKVVIPVFIKKSETTIIKVFFGNSKMDPEASCNKVFPVERVIYKTQTVARKSLEELIKGPTDKETGESYFTSLNKEGIIIQSLVVEDGIAKADFNSELEKAVGGSCRVAAIRTQITETLKQFQTVKSVVISIDGRTEDILQP</sequence>
<evidence type="ECO:0000259" key="2">
    <source>
        <dbReference type="SMART" id="SM00909"/>
    </source>
</evidence>
<feature type="transmembrane region" description="Helical" evidence="1">
    <location>
        <begin position="7"/>
        <end position="24"/>
    </location>
</feature>
<evidence type="ECO:0000256" key="1">
    <source>
        <dbReference type="SAM" id="Phobius"/>
    </source>
</evidence>
<dbReference type="AlphaFoldDB" id="A0A0G1CB13"/>
<accession>A0A0G1CB13</accession>
<dbReference type="InterPro" id="IPR019606">
    <property type="entry name" value="GerMN"/>
</dbReference>
<proteinExistence type="predicted"/>
<keyword evidence="1" id="KW-0812">Transmembrane</keyword>
<name>A0A0G1CB13_9BACT</name>
<dbReference type="Proteomes" id="UP000034810">
    <property type="component" value="Unassembled WGS sequence"/>
</dbReference>
<feature type="domain" description="GerMN" evidence="2">
    <location>
        <begin position="189"/>
        <end position="281"/>
    </location>
</feature>
<dbReference type="Pfam" id="PF10648">
    <property type="entry name" value="Gmad2"/>
    <property type="match status" value="1"/>
</dbReference>